<evidence type="ECO:0000313" key="8">
    <source>
        <dbReference type="Proteomes" id="UP000541535"/>
    </source>
</evidence>
<feature type="domain" description="Type I restriction modification DNA specificity" evidence="6">
    <location>
        <begin position="5"/>
        <end position="168"/>
    </location>
</feature>
<reference evidence="7 8" key="1">
    <citation type="submission" date="2020-08" db="EMBL/GenBank/DDBJ databases">
        <title>Genomic Encyclopedia of Type Strains, Phase III (KMG-III): the genomes of soil and plant-associated and newly described type strains.</title>
        <authorList>
            <person name="Whitman W."/>
        </authorList>
    </citation>
    <scope>NUCLEOTIDE SEQUENCE [LARGE SCALE GENOMIC DNA]</scope>
    <source>
        <strain evidence="7 8">CECT 8897</strain>
    </source>
</reference>
<dbReference type="CDD" id="cd17515">
    <property type="entry name" value="RMtype1_S_MjaORF132P_Sau1132ORF3780P-TRD1-CR1_like"/>
    <property type="match status" value="1"/>
</dbReference>
<gene>
    <name evidence="7" type="ORF">FHS03_000004</name>
</gene>
<keyword evidence="7" id="KW-0378">Hydrolase</keyword>
<dbReference type="InterPro" id="IPR051212">
    <property type="entry name" value="Type-I_RE_S_subunit"/>
</dbReference>
<dbReference type="AlphaFoldDB" id="A0A7W5B6V3"/>
<dbReference type="EMBL" id="JACHXD010000001">
    <property type="protein sequence ID" value="MBB3116985.1"/>
    <property type="molecule type" value="Genomic_DNA"/>
</dbReference>
<protein>
    <submittedName>
        <fullName evidence="7">Type I restriction enzyme S subunit</fullName>
        <ecNumber evidence="7">3.1.21.3</ecNumber>
    </submittedName>
</protein>
<dbReference type="PANTHER" id="PTHR43140:SF1">
    <property type="entry name" value="TYPE I RESTRICTION ENZYME ECOKI SPECIFICITY SUBUNIT"/>
    <property type="match status" value="1"/>
</dbReference>
<evidence type="ECO:0000313" key="7">
    <source>
        <dbReference type="EMBL" id="MBB3116985.1"/>
    </source>
</evidence>
<dbReference type="EC" id="3.1.21.3" evidence="7"/>
<evidence type="ECO:0000256" key="2">
    <source>
        <dbReference type="ARBA" id="ARBA00022747"/>
    </source>
</evidence>
<accession>A0A7W5B6V3</accession>
<evidence type="ECO:0000256" key="5">
    <source>
        <dbReference type="SAM" id="MobiDB-lite"/>
    </source>
</evidence>
<organism evidence="7 8">
    <name type="scientific">Pseudoduganella violacea</name>
    <dbReference type="NCBI Taxonomy" id="1715466"/>
    <lineage>
        <taxon>Bacteria</taxon>
        <taxon>Pseudomonadati</taxon>
        <taxon>Pseudomonadota</taxon>
        <taxon>Betaproteobacteria</taxon>
        <taxon>Burkholderiales</taxon>
        <taxon>Oxalobacteraceae</taxon>
        <taxon>Telluria group</taxon>
        <taxon>Pseudoduganella</taxon>
    </lineage>
</organism>
<dbReference type="RefSeq" id="WP_183438995.1">
    <property type="nucleotide sequence ID" value="NZ_JACHXD010000001.1"/>
</dbReference>
<dbReference type="PANTHER" id="PTHR43140">
    <property type="entry name" value="TYPE-1 RESTRICTION ENZYME ECOKI SPECIFICITY PROTEIN"/>
    <property type="match status" value="1"/>
</dbReference>
<dbReference type="InterPro" id="IPR044946">
    <property type="entry name" value="Restrct_endonuc_typeI_TRD_sf"/>
</dbReference>
<dbReference type="Proteomes" id="UP000541535">
    <property type="component" value="Unassembled WGS sequence"/>
</dbReference>
<dbReference type="Gene3D" id="3.90.220.20">
    <property type="entry name" value="DNA methylase specificity domains"/>
    <property type="match status" value="2"/>
</dbReference>
<keyword evidence="2" id="KW-0680">Restriction system</keyword>
<dbReference type="GO" id="GO:0003677">
    <property type="term" value="F:DNA binding"/>
    <property type="evidence" value="ECO:0007669"/>
    <property type="project" value="UniProtKB-KW"/>
</dbReference>
<keyword evidence="3" id="KW-0238">DNA-binding</keyword>
<sequence>MSELPKGWSTATLEDVAVWSSGGTPSRSNPAYFTGAIPWFKTGELGPRVLLASEEHISVAAVESSSAKIFPRGSVALAMYGATIGKVSIFGIDAATNQACAVGIPDATTAEFLYYFLVSQEKAFADAGKGGAQPNISQGIVKAWPLLLPPRAEQSRIVAKLEELLSDLDAGVAELKSAQKKLQQYRQSLLKAAVEGALTASWREAQRASNTSLETGEQLLERILRERRARWETKQLAKFKEQGKTPPKDWQKNYPEPVAPDATGLPALPEGWVWASVEQVASDERYSLAIGPFGSNLRVPDYRDSGVPLVFVRNIRSGKYGGEHTRYVTSEKAFELDAHSVKSGDVLVTKMGEPPGDADVYPGDQPPAIITADCIKIRCWNGLLRPHFLKSVINSHIGKQQIEPITQGVAQKKVSLGRFSSLALPVPPAVEQAEIELAIEIANREINEQLVTVELSLKQSAAQRQNILRAAFAGQLVPQDPNDEPASMLLERIRSERAVHAPTRKPRGRKTEEIAA</sequence>
<feature type="region of interest" description="Disordered" evidence="5">
    <location>
        <begin position="496"/>
        <end position="516"/>
    </location>
</feature>
<evidence type="ECO:0000256" key="1">
    <source>
        <dbReference type="ARBA" id="ARBA00010923"/>
    </source>
</evidence>
<dbReference type="SUPFAM" id="SSF116734">
    <property type="entry name" value="DNA methylase specificity domain"/>
    <property type="match status" value="2"/>
</dbReference>
<dbReference type="InterPro" id="IPR000055">
    <property type="entry name" value="Restrct_endonuc_typeI_TRD"/>
</dbReference>
<keyword evidence="8" id="KW-1185">Reference proteome</keyword>
<evidence type="ECO:0000259" key="6">
    <source>
        <dbReference type="Pfam" id="PF01420"/>
    </source>
</evidence>
<evidence type="ECO:0000256" key="4">
    <source>
        <dbReference type="SAM" id="Coils"/>
    </source>
</evidence>
<dbReference type="Pfam" id="PF01420">
    <property type="entry name" value="Methylase_S"/>
    <property type="match status" value="1"/>
</dbReference>
<evidence type="ECO:0000256" key="3">
    <source>
        <dbReference type="ARBA" id="ARBA00023125"/>
    </source>
</evidence>
<dbReference type="GO" id="GO:0009307">
    <property type="term" value="P:DNA restriction-modification system"/>
    <property type="evidence" value="ECO:0007669"/>
    <property type="project" value="UniProtKB-KW"/>
</dbReference>
<name>A0A7W5B6V3_9BURK</name>
<proteinExistence type="inferred from homology"/>
<feature type="coiled-coil region" evidence="4">
    <location>
        <begin position="158"/>
        <end position="195"/>
    </location>
</feature>
<comment type="similarity">
    <text evidence="1">Belongs to the type-I restriction system S methylase family.</text>
</comment>
<keyword evidence="4" id="KW-0175">Coiled coil</keyword>
<comment type="caution">
    <text evidence="7">The sequence shown here is derived from an EMBL/GenBank/DDBJ whole genome shotgun (WGS) entry which is preliminary data.</text>
</comment>
<dbReference type="GO" id="GO:0009035">
    <property type="term" value="F:type I site-specific deoxyribonuclease activity"/>
    <property type="evidence" value="ECO:0007669"/>
    <property type="project" value="UniProtKB-EC"/>
</dbReference>